<dbReference type="EMBL" id="HBGA01044546">
    <property type="protein sequence ID" value="CAD9005158.1"/>
    <property type="molecule type" value="Transcribed_RNA"/>
</dbReference>
<sequence length="114" mass="12758">MASVHLTRRAQCTVLEVLYSRKGTTSAVTQPILCPSSFDCHSYGNLTFTPRDVRKWIKTLAFPGTCYQRWLHQPHTKSAPPHKGCSGPGCNYVRKMLRPVQAVGQTKRKLISTA</sequence>
<organism evidence="1">
    <name type="scientific">Eutreptiella gymnastica</name>
    <dbReference type="NCBI Taxonomy" id="73025"/>
    <lineage>
        <taxon>Eukaryota</taxon>
        <taxon>Discoba</taxon>
        <taxon>Euglenozoa</taxon>
        <taxon>Euglenida</taxon>
        <taxon>Spirocuta</taxon>
        <taxon>Euglenophyceae</taxon>
        <taxon>Eutreptiales</taxon>
        <taxon>Eutreptiaceae</taxon>
        <taxon>Eutreptiella</taxon>
    </lineage>
</organism>
<reference evidence="1" key="1">
    <citation type="submission" date="2021-01" db="EMBL/GenBank/DDBJ databases">
        <authorList>
            <person name="Corre E."/>
            <person name="Pelletier E."/>
            <person name="Niang G."/>
            <person name="Scheremetjew M."/>
            <person name="Finn R."/>
            <person name="Kale V."/>
            <person name="Holt S."/>
            <person name="Cochrane G."/>
            <person name="Meng A."/>
            <person name="Brown T."/>
            <person name="Cohen L."/>
        </authorList>
    </citation>
    <scope>NUCLEOTIDE SEQUENCE</scope>
    <source>
        <strain evidence="1">NIES-381</strain>
    </source>
</reference>
<gene>
    <name evidence="1" type="ORF">EGYM00392_LOCUS16245</name>
</gene>
<name>A0A7S1N958_9EUGL</name>
<dbReference type="AlphaFoldDB" id="A0A7S1N958"/>
<proteinExistence type="predicted"/>
<accession>A0A7S1N958</accession>
<evidence type="ECO:0000313" key="1">
    <source>
        <dbReference type="EMBL" id="CAD9005158.1"/>
    </source>
</evidence>
<protein>
    <submittedName>
        <fullName evidence="1">Uncharacterized protein</fullName>
    </submittedName>
</protein>